<dbReference type="GO" id="GO:0005524">
    <property type="term" value="F:ATP binding"/>
    <property type="evidence" value="ECO:0007669"/>
    <property type="project" value="UniProtKB-KW"/>
</dbReference>
<gene>
    <name evidence="3" type="ORF">QBE51_08625</name>
</gene>
<keyword evidence="1" id="KW-0723">Serine/threonine-protein kinase</keyword>
<keyword evidence="3" id="KW-0547">Nucleotide-binding</keyword>
<keyword evidence="4" id="KW-1185">Reference proteome</keyword>
<name>A0ABZ2Y2T5_9FIRM</name>
<dbReference type="RefSeq" id="WP_341875898.1">
    <property type="nucleotide sequence ID" value="NZ_CP121687.1"/>
</dbReference>
<proteinExistence type="predicted"/>
<dbReference type="PANTHER" id="PTHR35526">
    <property type="entry name" value="ANTI-SIGMA-F FACTOR RSBW-RELATED"/>
    <property type="match status" value="1"/>
</dbReference>
<keyword evidence="3" id="KW-0067">ATP-binding</keyword>
<keyword evidence="1" id="KW-0418">Kinase</keyword>
<dbReference type="Pfam" id="PF13581">
    <property type="entry name" value="HATPase_c_2"/>
    <property type="match status" value="1"/>
</dbReference>
<dbReference type="Proteomes" id="UP001486565">
    <property type="component" value="Chromosome"/>
</dbReference>
<feature type="domain" description="Histidine kinase/HSP90-like ATPase" evidence="2">
    <location>
        <begin position="19"/>
        <end position="132"/>
    </location>
</feature>
<evidence type="ECO:0000259" key="2">
    <source>
        <dbReference type="Pfam" id="PF13581"/>
    </source>
</evidence>
<dbReference type="InterPro" id="IPR036890">
    <property type="entry name" value="HATPase_C_sf"/>
</dbReference>
<evidence type="ECO:0000313" key="4">
    <source>
        <dbReference type="Proteomes" id="UP001486565"/>
    </source>
</evidence>
<reference evidence="3 4" key="1">
    <citation type="submission" date="2023-03" db="EMBL/GenBank/DDBJ databases">
        <title>Novel Species.</title>
        <authorList>
            <person name="Ma S."/>
        </authorList>
    </citation>
    <scope>NUCLEOTIDE SEQUENCE [LARGE SCALE GENOMIC DNA]</scope>
    <source>
        <strain evidence="3 4">LIND6LT2</strain>
    </source>
</reference>
<sequence>MNNPKSTSMNQDIIELGLPLNPAYVSAARLTASSIANRMGFDIEDIEDIKAAVSEACTYLIKQYQLDRNAQSTFKIQFMIKDEGLEIQLTTRKFNKDSDREEDGLGILMIEALMDYISISNKDEIDTHIVMMKKLKNS</sequence>
<dbReference type="PANTHER" id="PTHR35526:SF3">
    <property type="entry name" value="ANTI-SIGMA-F FACTOR RSBW"/>
    <property type="match status" value="1"/>
</dbReference>
<keyword evidence="1" id="KW-0808">Transferase</keyword>
<organism evidence="3 4">
    <name type="scientific">Defluviitalea saccharophila</name>
    <dbReference type="NCBI Taxonomy" id="879970"/>
    <lineage>
        <taxon>Bacteria</taxon>
        <taxon>Bacillati</taxon>
        <taxon>Bacillota</taxon>
        <taxon>Clostridia</taxon>
        <taxon>Lachnospirales</taxon>
        <taxon>Defluviitaleaceae</taxon>
        <taxon>Defluviitalea</taxon>
    </lineage>
</organism>
<dbReference type="InterPro" id="IPR003594">
    <property type="entry name" value="HATPase_dom"/>
</dbReference>
<dbReference type="EMBL" id="CP121687">
    <property type="protein sequence ID" value="WZL68891.1"/>
    <property type="molecule type" value="Genomic_DNA"/>
</dbReference>
<evidence type="ECO:0000256" key="1">
    <source>
        <dbReference type="ARBA" id="ARBA00022527"/>
    </source>
</evidence>
<protein>
    <submittedName>
        <fullName evidence="3">ATP-binding protein</fullName>
    </submittedName>
</protein>
<dbReference type="InterPro" id="IPR050267">
    <property type="entry name" value="Anti-sigma-factor_SerPK"/>
</dbReference>
<dbReference type="Gene3D" id="3.30.565.10">
    <property type="entry name" value="Histidine kinase-like ATPase, C-terminal domain"/>
    <property type="match status" value="1"/>
</dbReference>
<accession>A0ABZ2Y2T5</accession>
<evidence type="ECO:0000313" key="3">
    <source>
        <dbReference type="EMBL" id="WZL68891.1"/>
    </source>
</evidence>